<reference evidence="2" key="1">
    <citation type="journal article" date="2019" name="Int. J. Syst. Evol. Microbiol.">
        <title>The Global Catalogue of Microorganisms (GCM) 10K type strain sequencing project: providing services to taxonomists for standard genome sequencing and annotation.</title>
        <authorList>
            <consortium name="The Broad Institute Genomics Platform"/>
            <consortium name="The Broad Institute Genome Sequencing Center for Infectious Disease"/>
            <person name="Wu L."/>
            <person name="Ma J."/>
        </authorList>
    </citation>
    <scope>NUCLEOTIDE SEQUENCE [LARGE SCALE GENOMIC DNA]</scope>
    <source>
        <strain evidence="2">CCUG 53519</strain>
    </source>
</reference>
<protein>
    <submittedName>
        <fullName evidence="1">Uncharacterized protein</fullName>
    </submittedName>
</protein>
<evidence type="ECO:0000313" key="2">
    <source>
        <dbReference type="Proteomes" id="UP001597169"/>
    </source>
</evidence>
<accession>A0ABW3Q560</accession>
<sequence>MTDFLYEFSPEISFIQCDGTVIVVQENLKTVIKPKSGIKLSSDVLKAVNWPDLGVNIKSESQGRGRKIDSIQYATIHNIVDQSSDIIFDDDGSGEIADIVSVKIDMQHKKIVFHLYHCKYSHGEHPGARVSDLYEICGQAEKSIMWNDNVLEIIQRMIERENSRQRSYGETRFEKGNLQTLNMLKKMVRAGYETEFEISIVQPGVSILEIINSMKQIILTRTTLQHPV</sequence>
<comment type="caution">
    <text evidence="1">The sequence shown here is derived from an EMBL/GenBank/DDBJ whole genome shotgun (WGS) entry which is preliminary data.</text>
</comment>
<evidence type="ECO:0000313" key="1">
    <source>
        <dbReference type="EMBL" id="MFD1128406.1"/>
    </source>
</evidence>
<proteinExistence type="predicted"/>
<dbReference type="RefSeq" id="WP_251583340.1">
    <property type="nucleotide sequence ID" value="NZ_JBHTKX010000001.1"/>
</dbReference>
<dbReference type="Proteomes" id="UP001597169">
    <property type="component" value="Unassembled WGS sequence"/>
</dbReference>
<keyword evidence="2" id="KW-1185">Reference proteome</keyword>
<organism evidence="1 2">
    <name type="scientific">Paenibacillus provencensis</name>
    <dbReference type="NCBI Taxonomy" id="441151"/>
    <lineage>
        <taxon>Bacteria</taxon>
        <taxon>Bacillati</taxon>
        <taxon>Bacillota</taxon>
        <taxon>Bacilli</taxon>
        <taxon>Bacillales</taxon>
        <taxon>Paenibacillaceae</taxon>
        <taxon>Paenibacillus</taxon>
    </lineage>
</organism>
<gene>
    <name evidence="1" type="ORF">ACFQ3J_09495</name>
</gene>
<name>A0ABW3Q560_9BACL</name>
<dbReference type="EMBL" id="JBHTKX010000001">
    <property type="protein sequence ID" value="MFD1128406.1"/>
    <property type="molecule type" value="Genomic_DNA"/>
</dbReference>